<reference evidence="3 4" key="1">
    <citation type="submission" date="2018-11" db="EMBL/GenBank/DDBJ databases">
        <title>The Potential of Streptomyces as Biocontrol Agents against the Tomato grey mould, Botrytis cinerea (Gray mold) Frontiers in Microbiology.</title>
        <authorList>
            <person name="Li D."/>
        </authorList>
    </citation>
    <scope>NUCLEOTIDE SEQUENCE [LARGE SCALE GENOMIC DNA]</scope>
    <source>
        <strain evidence="3 4">NEAU-LD23</strain>
    </source>
</reference>
<keyword evidence="2" id="KW-0812">Transmembrane</keyword>
<dbReference type="AlphaFoldDB" id="A0A3M8S970"/>
<protein>
    <submittedName>
        <fullName evidence="3">Uncharacterized protein</fullName>
    </submittedName>
</protein>
<keyword evidence="4" id="KW-1185">Reference proteome</keyword>
<dbReference type="Proteomes" id="UP000275401">
    <property type="component" value="Unassembled WGS sequence"/>
</dbReference>
<name>A0A3M8S970_9ACTN</name>
<accession>A0A3M8S970</accession>
<evidence type="ECO:0000313" key="4">
    <source>
        <dbReference type="Proteomes" id="UP000275401"/>
    </source>
</evidence>
<organism evidence="3 4">
    <name type="scientific">Streptomyces botrytidirepellens</name>
    <dbReference type="NCBI Taxonomy" id="2486417"/>
    <lineage>
        <taxon>Bacteria</taxon>
        <taxon>Bacillati</taxon>
        <taxon>Actinomycetota</taxon>
        <taxon>Actinomycetes</taxon>
        <taxon>Kitasatosporales</taxon>
        <taxon>Streptomycetaceae</taxon>
        <taxon>Streptomyces</taxon>
    </lineage>
</organism>
<comment type="caution">
    <text evidence="3">The sequence shown here is derived from an EMBL/GenBank/DDBJ whole genome shotgun (WGS) entry which is preliminary data.</text>
</comment>
<keyword evidence="2" id="KW-1133">Transmembrane helix</keyword>
<feature type="transmembrane region" description="Helical" evidence="2">
    <location>
        <begin position="48"/>
        <end position="68"/>
    </location>
</feature>
<keyword evidence="2" id="KW-0472">Membrane</keyword>
<proteinExistence type="predicted"/>
<evidence type="ECO:0000256" key="2">
    <source>
        <dbReference type="SAM" id="Phobius"/>
    </source>
</evidence>
<dbReference type="EMBL" id="RIBZ01000886">
    <property type="protein sequence ID" value="RNF77679.1"/>
    <property type="molecule type" value="Genomic_DNA"/>
</dbReference>
<sequence>MHTWTPRQWVAAVAVALVAAAAIGVPTGVVPTPFYARMTPVLWWNYPVWVASSLLMGLLVATYVNGPSAARPDEPRGRRALLAGVLSAFAVGCPICNKLVVLALGVSGALSYWAPAQPVLAMASLALLTHALVRRLRTAAACPVPTAPSRRRSAGLQDAAHYDERSLVPEASRSGGEGSDRASAG</sequence>
<evidence type="ECO:0000256" key="1">
    <source>
        <dbReference type="SAM" id="MobiDB-lite"/>
    </source>
</evidence>
<dbReference type="RefSeq" id="WP_123108784.1">
    <property type="nucleotide sequence ID" value="NZ_RIBZ01000886.1"/>
</dbReference>
<feature type="transmembrane region" description="Helical" evidence="2">
    <location>
        <begin position="80"/>
        <end position="106"/>
    </location>
</feature>
<gene>
    <name evidence="3" type="ORF">EEJ42_50000</name>
</gene>
<evidence type="ECO:0000313" key="3">
    <source>
        <dbReference type="EMBL" id="RNF77679.1"/>
    </source>
</evidence>
<feature type="transmembrane region" description="Helical" evidence="2">
    <location>
        <begin position="112"/>
        <end position="133"/>
    </location>
</feature>
<feature type="region of interest" description="Disordered" evidence="1">
    <location>
        <begin position="145"/>
        <end position="185"/>
    </location>
</feature>